<evidence type="ECO:0000259" key="1">
    <source>
        <dbReference type="PROSITE" id="PS50206"/>
    </source>
</evidence>
<dbReference type="AlphaFoldDB" id="A0AAJ1IGK4"/>
<dbReference type="EMBL" id="JAQQAL010000017">
    <property type="protein sequence ID" value="MDC7226796.1"/>
    <property type="molecule type" value="Genomic_DNA"/>
</dbReference>
<proteinExistence type="predicted"/>
<accession>A0AAJ1IGK4</accession>
<sequence>MENLDKALKSMTFEFFGGGNHKMTAEKFMNAENTFFLDVRAMEEFETLSFGLKYHMPSAHIPINQVCDRINELPKDKTIGIFCASGNRSTMVYLYLKAHGFDNVRIIEGGYNELVAELKPGKLLQKLKEPVLS</sequence>
<feature type="domain" description="Rhodanese" evidence="1">
    <location>
        <begin position="30"/>
        <end position="123"/>
    </location>
</feature>
<dbReference type="CDD" id="cd00158">
    <property type="entry name" value="RHOD"/>
    <property type="match status" value="1"/>
</dbReference>
<dbReference type="SUPFAM" id="SSF52821">
    <property type="entry name" value="Rhodanese/Cell cycle control phosphatase"/>
    <property type="match status" value="1"/>
</dbReference>
<dbReference type="SMART" id="SM00450">
    <property type="entry name" value="RHOD"/>
    <property type="match status" value="1"/>
</dbReference>
<dbReference type="PANTHER" id="PTHR43031">
    <property type="entry name" value="FAD-DEPENDENT OXIDOREDUCTASE"/>
    <property type="match status" value="1"/>
</dbReference>
<gene>
    <name evidence="2" type="ORF">PQJ61_08520</name>
</gene>
<organism evidence="2 3">
    <name type="scientific">Candidatus Thalassospirochaeta sargassi</name>
    <dbReference type="NCBI Taxonomy" id="3119039"/>
    <lineage>
        <taxon>Bacteria</taxon>
        <taxon>Pseudomonadati</taxon>
        <taxon>Spirochaetota</taxon>
        <taxon>Spirochaetia</taxon>
        <taxon>Spirochaetales</taxon>
        <taxon>Spirochaetaceae</taxon>
        <taxon>Candidatus Thalassospirochaeta</taxon>
    </lineage>
</organism>
<name>A0AAJ1IGK4_9SPIO</name>
<dbReference type="Pfam" id="PF00581">
    <property type="entry name" value="Rhodanese"/>
    <property type="match status" value="1"/>
</dbReference>
<dbReference type="InterPro" id="IPR036873">
    <property type="entry name" value="Rhodanese-like_dom_sf"/>
</dbReference>
<dbReference type="PANTHER" id="PTHR43031:SF1">
    <property type="entry name" value="PYRIDINE NUCLEOTIDE-DISULPHIDE OXIDOREDUCTASE"/>
    <property type="match status" value="1"/>
</dbReference>
<dbReference type="PROSITE" id="PS50206">
    <property type="entry name" value="RHODANESE_3"/>
    <property type="match status" value="1"/>
</dbReference>
<evidence type="ECO:0000313" key="2">
    <source>
        <dbReference type="EMBL" id="MDC7226796.1"/>
    </source>
</evidence>
<comment type="caution">
    <text evidence="2">The sequence shown here is derived from an EMBL/GenBank/DDBJ whole genome shotgun (WGS) entry which is preliminary data.</text>
</comment>
<dbReference type="InterPro" id="IPR050229">
    <property type="entry name" value="GlpE_sulfurtransferase"/>
</dbReference>
<dbReference type="InterPro" id="IPR001763">
    <property type="entry name" value="Rhodanese-like_dom"/>
</dbReference>
<dbReference type="Gene3D" id="3.40.250.10">
    <property type="entry name" value="Rhodanese-like domain"/>
    <property type="match status" value="1"/>
</dbReference>
<protein>
    <submittedName>
        <fullName evidence="2">Rhodanese-like domain-containing protein</fullName>
    </submittedName>
</protein>
<evidence type="ECO:0000313" key="3">
    <source>
        <dbReference type="Proteomes" id="UP001221217"/>
    </source>
</evidence>
<reference evidence="2 3" key="1">
    <citation type="submission" date="2022-12" db="EMBL/GenBank/DDBJ databases">
        <title>Metagenome assembled genome from gulf of manar.</title>
        <authorList>
            <person name="Kohli P."/>
            <person name="Pk S."/>
            <person name="Venkata Ramana C."/>
            <person name="Sasikala C."/>
        </authorList>
    </citation>
    <scope>NUCLEOTIDE SEQUENCE [LARGE SCALE GENOMIC DNA]</scope>
    <source>
        <strain evidence="2">JB008</strain>
    </source>
</reference>
<dbReference type="Proteomes" id="UP001221217">
    <property type="component" value="Unassembled WGS sequence"/>
</dbReference>